<evidence type="ECO:0000259" key="6">
    <source>
        <dbReference type="PROSITE" id="PS50873"/>
    </source>
</evidence>
<name>A0A9D4PS93_RHISA</name>
<accession>A0A9D4PS93</accession>
<dbReference type="InterPro" id="IPR019826">
    <property type="entry name" value="Carboxylesterase_B_AS"/>
</dbReference>
<dbReference type="PANTHER" id="PTHR43918:SF4">
    <property type="entry name" value="CARBOXYLIC ESTER HYDROLASE"/>
    <property type="match status" value="1"/>
</dbReference>
<dbReference type="InterPro" id="IPR029058">
    <property type="entry name" value="AB_hydrolase_fold"/>
</dbReference>
<dbReference type="AlphaFoldDB" id="A0A9D4PS93"/>
<evidence type="ECO:0000256" key="2">
    <source>
        <dbReference type="ARBA" id="ARBA00022487"/>
    </source>
</evidence>
<dbReference type="GO" id="GO:0006979">
    <property type="term" value="P:response to oxidative stress"/>
    <property type="evidence" value="ECO:0007669"/>
    <property type="project" value="InterPro"/>
</dbReference>
<keyword evidence="4" id="KW-0325">Glycoprotein</keyword>
<keyword evidence="8" id="KW-1185">Reference proteome</keyword>
<proteinExistence type="inferred from homology"/>
<gene>
    <name evidence="7" type="ORF">HPB52_016050</name>
</gene>
<dbReference type="PROSITE" id="PS50873">
    <property type="entry name" value="PEROXIDASE_4"/>
    <property type="match status" value="1"/>
</dbReference>
<dbReference type="GO" id="GO:0005615">
    <property type="term" value="C:extracellular space"/>
    <property type="evidence" value="ECO:0007669"/>
    <property type="project" value="TreeGrafter"/>
</dbReference>
<feature type="domain" description="Plant heme peroxidase family profile" evidence="6">
    <location>
        <begin position="189"/>
        <end position="447"/>
    </location>
</feature>
<keyword evidence="3 5" id="KW-0378">Hydrolase</keyword>
<organism evidence="7 8">
    <name type="scientific">Rhipicephalus sanguineus</name>
    <name type="common">Brown dog tick</name>
    <name type="synonym">Ixodes sanguineus</name>
    <dbReference type="NCBI Taxonomy" id="34632"/>
    <lineage>
        <taxon>Eukaryota</taxon>
        <taxon>Metazoa</taxon>
        <taxon>Ecdysozoa</taxon>
        <taxon>Arthropoda</taxon>
        <taxon>Chelicerata</taxon>
        <taxon>Arachnida</taxon>
        <taxon>Acari</taxon>
        <taxon>Parasitiformes</taxon>
        <taxon>Ixodida</taxon>
        <taxon>Ixodoidea</taxon>
        <taxon>Ixodidae</taxon>
        <taxon>Rhipicephalinae</taxon>
        <taxon>Rhipicephalus</taxon>
        <taxon>Rhipicephalus</taxon>
    </lineage>
</organism>
<evidence type="ECO:0000313" key="8">
    <source>
        <dbReference type="Proteomes" id="UP000821837"/>
    </source>
</evidence>
<dbReference type="InterPro" id="IPR002018">
    <property type="entry name" value="CarbesteraseB"/>
</dbReference>
<dbReference type="Gene3D" id="3.40.50.1820">
    <property type="entry name" value="alpha/beta hydrolase"/>
    <property type="match status" value="1"/>
</dbReference>
<keyword evidence="2" id="KW-0719">Serine esterase</keyword>
<protein>
    <recommendedName>
        <fullName evidence="5">Carboxylic ester hydrolase</fullName>
        <ecNumber evidence="5">3.1.1.-</ecNumber>
    </recommendedName>
</protein>
<dbReference type="GO" id="GO:0005886">
    <property type="term" value="C:plasma membrane"/>
    <property type="evidence" value="ECO:0007669"/>
    <property type="project" value="TreeGrafter"/>
</dbReference>
<evidence type="ECO:0000256" key="4">
    <source>
        <dbReference type="ARBA" id="ARBA00023180"/>
    </source>
</evidence>
<dbReference type="Pfam" id="PF00135">
    <property type="entry name" value="COesterase"/>
    <property type="match status" value="1"/>
</dbReference>
<dbReference type="GO" id="GO:0019695">
    <property type="term" value="P:choline metabolic process"/>
    <property type="evidence" value="ECO:0007669"/>
    <property type="project" value="TreeGrafter"/>
</dbReference>
<evidence type="ECO:0000313" key="7">
    <source>
        <dbReference type="EMBL" id="KAH7951973.1"/>
    </source>
</evidence>
<comment type="similarity">
    <text evidence="1 5">Belongs to the type-B carboxylesterase/lipase family.</text>
</comment>
<dbReference type="GO" id="GO:0006581">
    <property type="term" value="P:acetylcholine catabolic process"/>
    <property type="evidence" value="ECO:0007669"/>
    <property type="project" value="TreeGrafter"/>
</dbReference>
<reference evidence="7" key="1">
    <citation type="journal article" date="2020" name="Cell">
        <title>Large-Scale Comparative Analyses of Tick Genomes Elucidate Their Genetic Diversity and Vector Capacities.</title>
        <authorList>
            <consortium name="Tick Genome and Microbiome Consortium (TIGMIC)"/>
            <person name="Jia N."/>
            <person name="Wang J."/>
            <person name="Shi W."/>
            <person name="Du L."/>
            <person name="Sun Y."/>
            <person name="Zhan W."/>
            <person name="Jiang J.F."/>
            <person name="Wang Q."/>
            <person name="Zhang B."/>
            <person name="Ji P."/>
            <person name="Bell-Sakyi L."/>
            <person name="Cui X.M."/>
            <person name="Yuan T.T."/>
            <person name="Jiang B.G."/>
            <person name="Yang W.F."/>
            <person name="Lam T.T."/>
            <person name="Chang Q.C."/>
            <person name="Ding S.J."/>
            <person name="Wang X.J."/>
            <person name="Zhu J.G."/>
            <person name="Ruan X.D."/>
            <person name="Zhao L."/>
            <person name="Wei J.T."/>
            <person name="Ye R.Z."/>
            <person name="Que T.C."/>
            <person name="Du C.H."/>
            <person name="Zhou Y.H."/>
            <person name="Cheng J.X."/>
            <person name="Dai P.F."/>
            <person name="Guo W.B."/>
            <person name="Han X.H."/>
            <person name="Huang E.J."/>
            <person name="Li L.F."/>
            <person name="Wei W."/>
            <person name="Gao Y.C."/>
            <person name="Liu J.Z."/>
            <person name="Shao H.Z."/>
            <person name="Wang X."/>
            <person name="Wang C.C."/>
            <person name="Yang T.C."/>
            <person name="Huo Q.B."/>
            <person name="Li W."/>
            <person name="Chen H.Y."/>
            <person name="Chen S.E."/>
            <person name="Zhou L.G."/>
            <person name="Ni X.B."/>
            <person name="Tian J.H."/>
            <person name="Sheng Y."/>
            <person name="Liu T."/>
            <person name="Pan Y.S."/>
            <person name="Xia L.Y."/>
            <person name="Li J."/>
            <person name="Zhao F."/>
            <person name="Cao W.C."/>
        </authorList>
    </citation>
    <scope>NUCLEOTIDE SEQUENCE</scope>
    <source>
        <strain evidence="7">Rsan-2018</strain>
    </source>
</reference>
<dbReference type="EC" id="3.1.1.-" evidence="5"/>
<dbReference type="PANTHER" id="PTHR43918">
    <property type="entry name" value="ACETYLCHOLINESTERASE"/>
    <property type="match status" value="1"/>
</dbReference>
<dbReference type="InterPro" id="IPR050654">
    <property type="entry name" value="AChE-related_enzymes"/>
</dbReference>
<dbReference type="GO" id="GO:0003990">
    <property type="term" value="F:acetylcholinesterase activity"/>
    <property type="evidence" value="ECO:0007669"/>
    <property type="project" value="TreeGrafter"/>
</dbReference>
<evidence type="ECO:0000256" key="5">
    <source>
        <dbReference type="RuleBase" id="RU361235"/>
    </source>
</evidence>
<dbReference type="PROSITE" id="PS00122">
    <property type="entry name" value="CARBOXYLESTERASE_B_1"/>
    <property type="match status" value="1"/>
</dbReference>
<evidence type="ECO:0000256" key="3">
    <source>
        <dbReference type="ARBA" id="ARBA00022801"/>
    </source>
</evidence>
<dbReference type="GO" id="GO:0004601">
    <property type="term" value="F:peroxidase activity"/>
    <property type="evidence" value="ECO:0007669"/>
    <property type="project" value="InterPro"/>
</dbReference>
<reference evidence="7" key="2">
    <citation type="submission" date="2021-09" db="EMBL/GenBank/DDBJ databases">
        <authorList>
            <person name="Jia N."/>
            <person name="Wang J."/>
            <person name="Shi W."/>
            <person name="Du L."/>
            <person name="Sun Y."/>
            <person name="Zhan W."/>
            <person name="Jiang J."/>
            <person name="Wang Q."/>
            <person name="Zhang B."/>
            <person name="Ji P."/>
            <person name="Sakyi L.B."/>
            <person name="Cui X."/>
            <person name="Yuan T."/>
            <person name="Jiang B."/>
            <person name="Yang W."/>
            <person name="Lam T.T.-Y."/>
            <person name="Chang Q."/>
            <person name="Ding S."/>
            <person name="Wang X."/>
            <person name="Zhu J."/>
            <person name="Ruan X."/>
            <person name="Zhao L."/>
            <person name="Wei J."/>
            <person name="Que T."/>
            <person name="Du C."/>
            <person name="Cheng J."/>
            <person name="Dai P."/>
            <person name="Han X."/>
            <person name="Huang E."/>
            <person name="Gao Y."/>
            <person name="Liu J."/>
            <person name="Shao H."/>
            <person name="Ye R."/>
            <person name="Li L."/>
            <person name="Wei W."/>
            <person name="Wang X."/>
            <person name="Wang C."/>
            <person name="Huo Q."/>
            <person name="Li W."/>
            <person name="Guo W."/>
            <person name="Chen H."/>
            <person name="Chen S."/>
            <person name="Zhou L."/>
            <person name="Zhou L."/>
            <person name="Ni X."/>
            <person name="Tian J."/>
            <person name="Zhou Y."/>
            <person name="Sheng Y."/>
            <person name="Liu T."/>
            <person name="Pan Y."/>
            <person name="Xia L."/>
            <person name="Li J."/>
            <person name="Zhao F."/>
            <person name="Cao W."/>
        </authorList>
    </citation>
    <scope>NUCLEOTIDE SEQUENCE</scope>
    <source>
        <strain evidence="7">Rsan-2018</strain>
        <tissue evidence="7">Larvae</tissue>
    </source>
</reference>
<dbReference type="SUPFAM" id="SSF53474">
    <property type="entry name" value="alpha/beta-Hydrolases"/>
    <property type="match status" value="1"/>
</dbReference>
<dbReference type="InterPro" id="IPR002016">
    <property type="entry name" value="Haem_peroxidase"/>
</dbReference>
<dbReference type="VEuPathDB" id="VectorBase:RSAN_028091"/>
<evidence type="ECO:0000256" key="1">
    <source>
        <dbReference type="ARBA" id="ARBA00005964"/>
    </source>
</evidence>
<dbReference type="Proteomes" id="UP000821837">
    <property type="component" value="Chromosome 5"/>
</dbReference>
<dbReference type="GO" id="GO:0020037">
    <property type="term" value="F:heme binding"/>
    <property type="evidence" value="ECO:0007669"/>
    <property type="project" value="InterPro"/>
</dbReference>
<sequence>MKLLDKEIQVFLGIPYAKPPVGTLRFMKPQAPQPWQGVYDATYAKDSCVQPPYPGLFDIPTEISEDCLYLNVWTSLASTRQGFPVLVWFHGGMHQVGSAYEARYNGSALAALNDVVVVSCNFRLSVLGFLYLNHTLTPGNLALWDQRAALQWVQRNIEEFGGDPDRVTVFGESSGAVQLHGHILSPHSRGLFHRVFLMSGSMSIYPCESAASENIAGVNTISEAVGCGSYERATDPGELLDCLRDMSAQDVGTVKAVKFRVTCENEFIPCRPSLAMKEGWFGKYDAMVSVTANEGASLFALHPDTGVLRDDLSSYDLKRLKDSLKILLRHFIRNGHSSAVMNYIDNLHFENNDELRNTIADILGNRLFHCPSRVFAEEYSAKGNNVYAMVFGHRSEKSRLPRWFGATHLEEVQLVFGIPFLNQANYSDKDREFSADAMNMLASFARSGKPSLPDGKEFPKFTPENRDFMWLEAGNYTIV</sequence>
<dbReference type="EMBL" id="JABSTV010001251">
    <property type="protein sequence ID" value="KAH7951973.1"/>
    <property type="molecule type" value="Genomic_DNA"/>
</dbReference>
<comment type="caution">
    <text evidence="7">The sequence shown here is derived from an EMBL/GenBank/DDBJ whole genome shotgun (WGS) entry which is preliminary data.</text>
</comment>